<dbReference type="EMBL" id="CP024081">
    <property type="protein sequence ID" value="AVU76300.1"/>
    <property type="molecule type" value="Genomic_DNA"/>
</dbReference>
<dbReference type="RefSeq" id="WP_107322231.1">
    <property type="nucleotide sequence ID" value="NZ_CP024081.1"/>
</dbReference>
<evidence type="ECO:0000313" key="2">
    <source>
        <dbReference type="Proteomes" id="UP000241936"/>
    </source>
</evidence>
<dbReference type="Proteomes" id="UP000241936">
    <property type="component" value="Chromosome"/>
</dbReference>
<sequence>MEVTYGSVCSGIEAATLAWKPLGMRASWFAEIEAFPSAVLALITENEALRQAISDRVTDGGQVSAFKIVFRAGPEYR</sequence>
<organism evidence="1 2">
    <name type="scientific">Pseudomonas rhizophila</name>
    <dbReference type="NCBI Taxonomy" id="2045200"/>
    <lineage>
        <taxon>Bacteria</taxon>
        <taxon>Pseudomonadati</taxon>
        <taxon>Pseudomonadota</taxon>
        <taxon>Gammaproteobacteria</taxon>
        <taxon>Pseudomonadales</taxon>
        <taxon>Pseudomonadaceae</taxon>
        <taxon>Pseudomonas</taxon>
    </lineage>
</organism>
<dbReference type="InterPro" id="IPR029063">
    <property type="entry name" value="SAM-dependent_MTases_sf"/>
</dbReference>
<keyword evidence="2" id="KW-1185">Reference proteome</keyword>
<protein>
    <submittedName>
        <fullName evidence="1">Uncharacterized protein</fullName>
    </submittedName>
</protein>
<gene>
    <name evidence="1" type="ORF">CRX69_14210</name>
</gene>
<name>A0ABN5JT34_9PSED</name>
<evidence type="ECO:0000313" key="1">
    <source>
        <dbReference type="EMBL" id="AVU76300.1"/>
    </source>
</evidence>
<dbReference type="Gene3D" id="3.40.50.150">
    <property type="entry name" value="Vaccinia Virus protein VP39"/>
    <property type="match status" value="1"/>
</dbReference>
<accession>A0ABN5JT34</accession>
<proteinExistence type="predicted"/>
<reference evidence="1 2" key="1">
    <citation type="journal article" date="2018" name="Front. Microbiol.">
        <title>Pseudomonas rhizophila S211, a New Plant Growth-Promoting Rhizobacterium with Potential in Pesticide-Bioremediation.</title>
        <authorList>
            <person name="Hassen W."/>
            <person name="Neifar M."/>
            <person name="Cherif H."/>
            <person name="Najjari A."/>
            <person name="Chouchane H."/>
            <person name="Driouich R.C."/>
            <person name="Salah A."/>
            <person name="Naili F."/>
            <person name="Mosbah A."/>
            <person name="Souissi Y."/>
            <person name="Raddadi N."/>
            <person name="Ouzari H.I."/>
            <person name="Fava F."/>
            <person name="Cherif A."/>
        </authorList>
    </citation>
    <scope>NUCLEOTIDE SEQUENCE [LARGE SCALE GENOMIC DNA]</scope>
    <source>
        <strain evidence="1 2">S211</strain>
    </source>
</reference>